<feature type="region of interest" description="Disordered" evidence="1">
    <location>
        <begin position="808"/>
        <end position="884"/>
    </location>
</feature>
<feature type="compositionally biased region" description="Low complexity" evidence="1">
    <location>
        <begin position="858"/>
        <end position="884"/>
    </location>
</feature>
<feature type="compositionally biased region" description="Low complexity" evidence="1">
    <location>
        <begin position="837"/>
        <end position="851"/>
    </location>
</feature>
<feature type="region of interest" description="Disordered" evidence="1">
    <location>
        <begin position="387"/>
        <end position="450"/>
    </location>
</feature>
<dbReference type="PANTHER" id="PTHR12854">
    <property type="entry name" value="ATAXIN 2-RELATED"/>
    <property type="match status" value="1"/>
</dbReference>
<dbReference type="GO" id="GO:0010494">
    <property type="term" value="C:cytoplasmic stress granule"/>
    <property type="evidence" value="ECO:0007669"/>
    <property type="project" value="TreeGrafter"/>
</dbReference>
<evidence type="ECO:0000256" key="1">
    <source>
        <dbReference type="SAM" id="MobiDB-lite"/>
    </source>
</evidence>
<feature type="compositionally biased region" description="Pro residues" evidence="1">
    <location>
        <begin position="949"/>
        <end position="968"/>
    </location>
</feature>
<dbReference type="InterPro" id="IPR009604">
    <property type="entry name" value="LsmAD_domain"/>
</dbReference>
<keyword evidence="4" id="KW-1185">Reference proteome</keyword>
<dbReference type="InterPro" id="IPR025852">
    <property type="entry name" value="SM_dom_ATX"/>
</dbReference>
<feature type="region of interest" description="Disordered" evidence="1">
    <location>
        <begin position="520"/>
        <end position="560"/>
    </location>
</feature>
<feature type="compositionally biased region" description="Gly residues" evidence="1">
    <location>
        <begin position="9"/>
        <end position="30"/>
    </location>
</feature>
<dbReference type="PANTHER" id="PTHR12854:SF7">
    <property type="entry name" value="ATAXIN-2 HOMOLOG"/>
    <property type="match status" value="1"/>
</dbReference>
<feature type="compositionally biased region" description="Low complexity" evidence="1">
    <location>
        <begin position="387"/>
        <end position="418"/>
    </location>
</feature>
<gene>
    <name evidence="3" type="ORF">A4X09_0g1249</name>
</gene>
<feature type="compositionally biased region" description="Low complexity" evidence="1">
    <location>
        <begin position="425"/>
        <end position="441"/>
    </location>
</feature>
<feature type="compositionally biased region" description="Polar residues" evidence="1">
    <location>
        <begin position="573"/>
        <end position="590"/>
    </location>
</feature>
<dbReference type="InterPro" id="IPR045117">
    <property type="entry name" value="ATXN2-like"/>
</dbReference>
<feature type="region of interest" description="Disordered" evidence="1">
    <location>
        <begin position="270"/>
        <end position="294"/>
    </location>
</feature>
<dbReference type="GO" id="GO:0034063">
    <property type="term" value="P:stress granule assembly"/>
    <property type="evidence" value="ECO:0007669"/>
    <property type="project" value="TreeGrafter"/>
</dbReference>
<feature type="compositionally biased region" description="Low complexity" evidence="1">
    <location>
        <begin position="691"/>
        <end position="726"/>
    </location>
</feature>
<name>A0A8X7NDI1_9BASI</name>
<proteinExistence type="predicted"/>
<dbReference type="EMBL" id="LWDG02000028">
    <property type="protein sequence ID" value="KAE8271073.1"/>
    <property type="molecule type" value="Genomic_DNA"/>
</dbReference>
<feature type="region of interest" description="Disordered" evidence="1">
    <location>
        <begin position="930"/>
        <end position="982"/>
    </location>
</feature>
<feature type="region of interest" description="Disordered" evidence="1">
    <location>
        <begin position="573"/>
        <end position="632"/>
    </location>
</feature>
<reference evidence="3" key="2">
    <citation type="journal article" date="2019" name="IMA Fungus">
        <title>Genome sequencing and comparison of five Tilletia species to identify candidate genes for the detection of regulated species infecting wheat.</title>
        <authorList>
            <person name="Nguyen H.D.T."/>
            <person name="Sultana T."/>
            <person name="Kesanakurti P."/>
            <person name="Hambleton S."/>
        </authorList>
    </citation>
    <scope>NUCLEOTIDE SEQUENCE</scope>
    <source>
        <strain evidence="3">DAOMC 236422</strain>
    </source>
</reference>
<organism evidence="3 4">
    <name type="scientific">Tilletia walkeri</name>
    <dbReference type="NCBI Taxonomy" id="117179"/>
    <lineage>
        <taxon>Eukaryota</taxon>
        <taxon>Fungi</taxon>
        <taxon>Dikarya</taxon>
        <taxon>Basidiomycota</taxon>
        <taxon>Ustilaginomycotina</taxon>
        <taxon>Exobasidiomycetes</taxon>
        <taxon>Tilletiales</taxon>
        <taxon>Tilletiaceae</taxon>
        <taxon>Tilletia</taxon>
    </lineage>
</organism>
<accession>A0A8X7NDI1</accession>
<evidence type="ECO:0000313" key="3">
    <source>
        <dbReference type="EMBL" id="KAE8271073.1"/>
    </source>
</evidence>
<evidence type="ECO:0000259" key="2">
    <source>
        <dbReference type="SMART" id="SM01272"/>
    </source>
</evidence>
<dbReference type="Pfam" id="PF06741">
    <property type="entry name" value="LsmAD"/>
    <property type="match status" value="1"/>
</dbReference>
<sequence length="1031" mass="106629">MAAPSFKSRGGGPIGAAGRGGRNGSTGGSSLGANSRWSSGPPRQLNPNTGAANNNANAKAPAAAAPSANDQQQQQQSQQQPQPQQQQQPTPNRANPPANTAASSQSPASAFPTLGGAQGENTQAKMHERIVFLLASLVGSMVVVTARGGAKYVGLLSAASTEQGELGISLSSVQQILTGTGANAESQLGPAKGAVIVLGRDLDEIEAYDVKVGEPIKDSRATAERDSFRTDTDISKTQFDALGGGRVLQKWSDDPGMDLAEAARAASMGLNGTPRNMNSLGGLEEAPGKSAAGGAGWDQFAVNERQFGVKSNYDEDIYTTKLDRSGKDFKERERNAERLAREMLTAVSNNPHLAEERNQATAGAAGADEEAKYGAVLRGPNAYVPPAARRAGGPGGLNAAPKPISPSISPNPPAAAKSTVTKPVAPATAGGAAAAAPPTASGSGGIKPPTVVLQASSKDHTPELAQRKIAPGDVSKEFSKFVSSERERMHAKRKEIQKEDMQNELLALKLWHGNFQLKTPIPENLDSPLRNKNKAEVSDKPRDPSLQKSLSPNATHADASRTNALAPLIATTAESNSPRLPPFNRNNATASSSSGLRGSRPPGPKIQIAQIPPFDPERFKSRQATSKTGGAAPASASVSAAAAAKPAATTAAPAPAAIPPPSTKAEAPSSTALSAKASSFKPFNPNATAFKPGAPAKKTDTPAPAATATGTGPATATATATAAAPPSTNPFFGNRILKRPASHAPLHVREEFNPFKVSKVPEAVSISPEWRFTGKNYRQLFTAVPPATQVPAPMAPHAEENFAMVQPQHSMPQPQPGMVPMAPGAGHPPHGPPPTMQPHHPGPQISHSGPPTHGGGPPQQIGMSFPGQPQFYPRFQQQPHFPQQMPMPAGQGIPYGAIPPQFVGQLPFSPSMPPHGGHPVYSPQMANMPPPGQHGQFVPQQAPMQGPMPGGPPHGPGGGPPRGGPPPHMQKGHPQMYFQQPGPGMVHAMPYGHAPHFIPGGPGGRPGMPPMDGSYPGVGVPQMGDPGNNHM</sequence>
<feature type="compositionally biased region" description="Basic and acidic residues" evidence="1">
    <location>
        <begin position="533"/>
        <end position="545"/>
    </location>
</feature>
<feature type="domain" description="LsmAD" evidence="2">
    <location>
        <begin position="307"/>
        <end position="379"/>
    </location>
</feature>
<dbReference type="AlphaFoldDB" id="A0A8X7NDI1"/>
<feature type="compositionally biased region" description="Low complexity" evidence="1">
    <location>
        <begin position="816"/>
        <end position="828"/>
    </location>
</feature>
<feature type="compositionally biased region" description="Low complexity" evidence="1">
    <location>
        <begin position="46"/>
        <end position="110"/>
    </location>
</feature>
<feature type="compositionally biased region" description="Polar residues" evidence="1">
    <location>
        <begin position="668"/>
        <end position="677"/>
    </location>
</feature>
<comment type="caution">
    <text evidence="3">The sequence shown here is derived from an EMBL/GenBank/DDBJ whole genome shotgun (WGS) entry which is preliminary data.</text>
</comment>
<feature type="region of interest" description="Disordered" evidence="1">
    <location>
        <begin position="1"/>
        <end position="118"/>
    </location>
</feature>
<evidence type="ECO:0000313" key="4">
    <source>
        <dbReference type="Proteomes" id="UP000078113"/>
    </source>
</evidence>
<feature type="compositionally biased region" description="Low complexity" evidence="1">
    <location>
        <begin position="591"/>
        <end position="600"/>
    </location>
</feature>
<protein>
    <recommendedName>
        <fullName evidence="2">LsmAD domain-containing protein</fullName>
    </recommendedName>
</protein>
<dbReference type="SMART" id="SM01272">
    <property type="entry name" value="LsmAD"/>
    <property type="match status" value="1"/>
</dbReference>
<feature type="region of interest" description="Disordered" evidence="1">
    <location>
        <begin position="652"/>
        <end position="733"/>
    </location>
</feature>
<dbReference type="Proteomes" id="UP000078113">
    <property type="component" value="Unassembled WGS sequence"/>
</dbReference>
<dbReference type="GO" id="GO:0003729">
    <property type="term" value="F:mRNA binding"/>
    <property type="evidence" value="ECO:0007669"/>
    <property type="project" value="TreeGrafter"/>
</dbReference>
<feature type="region of interest" description="Disordered" evidence="1">
    <location>
        <begin position="998"/>
        <end position="1031"/>
    </location>
</feature>
<dbReference type="Pfam" id="PF14438">
    <property type="entry name" value="SM-ATX"/>
    <property type="match status" value="1"/>
</dbReference>
<reference evidence="3" key="1">
    <citation type="submission" date="2016-04" db="EMBL/GenBank/DDBJ databases">
        <authorList>
            <person name="Nguyen H.D."/>
            <person name="Samba Siva P."/>
            <person name="Cullis J."/>
            <person name="Levesque C.A."/>
            <person name="Hambleton S."/>
        </authorList>
    </citation>
    <scope>NUCLEOTIDE SEQUENCE</scope>
    <source>
        <strain evidence="3">DAOMC 236422</strain>
    </source>
</reference>